<protein>
    <recommendedName>
        <fullName evidence="3">HNH endonuclease</fullName>
    </recommendedName>
</protein>
<evidence type="ECO:0000313" key="2">
    <source>
        <dbReference type="Proteomes" id="UP000239001"/>
    </source>
</evidence>
<keyword evidence="2" id="KW-1185">Reference proteome</keyword>
<dbReference type="EMBL" id="PXOH01000008">
    <property type="protein sequence ID" value="PSF37449.1"/>
    <property type="molecule type" value="Genomic_DNA"/>
</dbReference>
<reference evidence="1 2" key="1">
    <citation type="submission" date="2018-03" db="EMBL/GenBank/DDBJ databases">
        <title>The ancient ancestry and fast evolution of plastids.</title>
        <authorList>
            <person name="Moore K.R."/>
            <person name="Magnabosco C."/>
            <person name="Momper L."/>
            <person name="Gold D.A."/>
            <person name="Bosak T."/>
            <person name="Fournier G.P."/>
        </authorList>
    </citation>
    <scope>NUCLEOTIDE SEQUENCE [LARGE SCALE GENOMIC DNA]</scope>
    <source>
        <strain evidence="1 2">CCALA 016</strain>
    </source>
</reference>
<proteinExistence type="predicted"/>
<evidence type="ECO:0008006" key="3">
    <source>
        <dbReference type="Google" id="ProtNLM"/>
    </source>
</evidence>
<dbReference type="AlphaFoldDB" id="A0A2T1LYP3"/>
<dbReference type="RefSeq" id="WP_106456691.1">
    <property type="nucleotide sequence ID" value="NZ_PXOH01000008.1"/>
</dbReference>
<sequence>MKRSLWLFRLLQQMMFCKYCQTEQDEQNFEVASIVKGKAYRRLKCRSCKQSRQNQRRQKLYSWLSDYKKTVYCSKCGFSDYRALDFHHLNPNEKDFAVADLVSRGASLTKIKKEIEKCVILCANCHRIEHWGNGM</sequence>
<dbReference type="Proteomes" id="UP000239001">
    <property type="component" value="Unassembled WGS sequence"/>
</dbReference>
<accession>A0A2T1LYP3</accession>
<dbReference type="OrthoDB" id="581550at2"/>
<name>A0A2T1LYP3_9CHRO</name>
<organism evidence="1 2">
    <name type="scientific">Aphanothece hegewaldii CCALA 016</name>
    <dbReference type="NCBI Taxonomy" id="2107694"/>
    <lineage>
        <taxon>Bacteria</taxon>
        <taxon>Bacillati</taxon>
        <taxon>Cyanobacteriota</taxon>
        <taxon>Cyanophyceae</taxon>
        <taxon>Oscillatoriophycideae</taxon>
        <taxon>Chroococcales</taxon>
        <taxon>Aphanothecaceae</taxon>
        <taxon>Aphanothece</taxon>
    </lineage>
</organism>
<reference evidence="1 2" key="2">
    <citation type="submission" date="2018-03" db="EMBL/GenBank/DDBJ databases">
        <authorList>
            <person name="Keele B.F."/>
        </authorList>
    </citation>
    <scope>NUCLEOTIDE SEQUENCE [LARGE SCALE GENOMIC DNA]</scope>
    <source>
        <strain evidence="1 2">CCALA 016</strain>
    </source>
</reference>
<gene>
    <name evidence="1" type="ORF">C7H19_09775</name>
</gene>
<evidence type="ECO:0000313" key="1">
    <source>
        <dbReference type="EMBL" id="PSF37449.1"/>
    </source>
</evidence>
<comment type="caution">
    <text evidence="1">The sequence shown here is derived from an EMBL/GenBank/DDBJ whole genome shotgun (WGS) entry which is preliminary data.</text>
</comment>